<keyword evidence="1" id="KW-0732">Signal</keyword>
<feature type="signal peptide" evidence="1">
    <location>
        <begin position="1"/>
        <end position="23"/>
    </location>
</feature>
<dbReference type="PROSITE" id="PS51257">
    <property type="entry name" value="PROKAR_LIPOPROTEIN"/>
    <property type="match status" value="1"/>
</dbReference>
<comment type="caution">
    <text evidence="2">The sequence shown here is derived from an EMBL/GenBank/DDBJ whole genome shotgun (WGS) entry which is preliminary data.</text>
</comment>
<reference evidence="2" key="1">
    <citation type="submission" date="2023-02" db="EMBL/GenBank/DDBJ databases">
        <title>Tahibacter soli sp. nov. isolated from soil.</title>
        <authorList>
            <person name="Baek J.H."/>
            <person name="Lee J.K."/>
            <person name="Choi D.G."/>
            <person name="Jeon C.O."/>
        </authorList>
    </citation>
    <scope>NUCLEOTIDE SEQUENCE</scope>
    <source>
        <strain evidence="2">BL</strain>
    </source>
</reference>
<dbReference type="RefSeq" id="WP_263544456.1">
    <property type="nucleotide sequence ID" value="NZ_JAOVZO020000001.1"/>
</dbReference>
<protein>
    <submittedName>
        <fullName evidence="2">DUF3313 family protein</fullName>
    </submittedName>
</protein>
<proteinExistence type="predicted"/>
<feature type="chain" id="PRO_5040860698" evidence="1">
    <location>
        <begin position="24"/>
        <end position="233"/>
    </location>
</feature>
<organism evidence="2 3">
    <name type="scientific">Tahibacter soli</name>
    <dbReference type="NCBI Taxonomy" id="2983605"/>
    <lineage>
        <taxon>Bacteria</taxon>
        <taxon>Pseudomonadati</taxon>
        <taxon>Pseudomonadota</taxon>
        <taxon>Gammaproteobacteria</taxon>
        <taxon>Lysobacterales</taxon>
        <taxon>Rhodanobacteraceae</taxon>
        <taxon>Tahibacter</taxon>
    </lineage>
</organism>
<dbReference type="AlphaFoldDB" id="A0A9X4BHG4"/>
<sequence length="233" mass="25015">MLKHTGWVVAALFAALSCNSAVAAGAEPPTTFKKASDTWKKDGLQPVRAEGLDLVYVRKESRLNGYSKVLLKSVSVDVNPDWRRKSGMSISTTPVKVKPVIEAVTAMVSEEVRKALEAGGYALVDAPGPDVAEIDVAVVNLFLIATDEMMERDKSVDAKSVGRMSLVATVRDAASGDLVLHAFDDEVGHKPDRPYREAAAECMDWVRSALAAWAGTLRSGLDISTGKRSLSAR</sequence>
<dbReference type="Proteomes" id="UP001139971">
    <property type="component" value="Unassembled WGS sequence"/>
</dbReference>
<evidence type="ECO:0000313" key="3">
    <source>
        <dbReference type="Proteomes" id="UP001139971"/>
    </source>
</evidence>
<name>A0A9X4BHG4_9GAMM</name>
<gene>
    <name evidence="2" type="ORF">OD750_000595</name>
</gene>
<accession>A0A9X4BHG4</accession>
<evidence type="ECO:0000256" key="1">
    <source>
        <dbReference type="SAM" id="SignalP"/>
    </source>
</evidence>
<evidence type="ECO:0000313" key="2">
    <source>
        <dbReference type="EMBL" id="MDC8011037.1"/>
    </source>
</evidence>
<dbReference type="EMBL" id="JAOVZO020000001">
    <property type="protein sequence ID" value="MDC8011037.1"/>
    <property type="molecule type" value="Genomic_DNA"/>
</dbReference>
<keyword evidence="3" id="KW-1185">Reference proteome</keyword>